<dbReference type="PANTHER" id="PTHR17901">
    <property type="entry name" value="MAGNESIUM-DEPENDENT PHOSPHATASE 1 MDP1"/>
    <property type="match status" value="1"/>
</dbReference>
<dbReference type="NCBIfam" id="TIGR01681">
    <property type="entry name" value="HAD-SF-IIIC"/>
    <property type="match status" value="1"/>
</dbReference>
<dbReference type="GO" id="GO:0030946">
    <property type="term" value="F:protein tyrosine phosphatase activity, metal-dependent"/>
    <property type="evidence" value="ECO:0007669"/>
    <property type="project" value="EnsemblFungi"/>
</dbReference>
<name>J7RKE3_HUIN7</name>
<dbReference type="OrthoDB" id="2865258at2759"/>
<dbReference type="GO" id="GO:0003993">
    <property type="term" value="F:acid phosphatase activity"/>
    <property type="evidence" value="ECO:0007669"/>
    <property type="project" value="EnsemblFungi"/>
</dbReference>
<dbReference type="PANTHER" id="PTHR17901:SF14">
    <property type="entry name" value="MAGNESIUM-DEPENDENT PHOSPHATASE 1"/>
    <property type="match status" value="1"/>
</dbReference>
<dbReference type="NCBIfam" id="TIGR01685">
    <property type="entry name" value="MDP-1"/>
    <property type="match status" value="1"/>
</dbReference>
<evidence type="ECO:0000313" key="2">
    <source>
        <dbReference type="Proteomes" id="UP000006310"/>
    </source>
</evidence>
<dbReference type="RefSeq" id="XP_022464204.1">
    <property type="nucleotide sequence ID" value="XM_022607627.1"/>
</dbReference>
<gene>
    <name evidence="1" type="primary">KNAG0D02070</name>
    <name evidence="1" type="ordered locus">KNAG_0D02070</name>
</gene>
<dbReference type="Pfam" id="PF12689">
    <property type="entry name" value="Acid_PPase"/>
    <property type="match status" value="1"/>
</dbReference>
<evidence type="ECO:0000313" key="1">
    <source>
        <dbReference type="EMBL" id="CCK69958.1"/>
    </source>
</evidence>
<sequence>MTIKYPKVAAFDLDYTVWPCYCDTHLFPPFTPIKKPDGQVLTVIDARGFELSLYKDIPKILTDLKENDVTLVSASRTWAPEIAKDLMKVFQVEYNGKIVYLGDLFDDMQWGERSKVGHLRDALKKLYNDDKLEHFSMCLFDDESRNKDVEKYGVKFVYVKDSENGPSWMLYQKYLTSE</sequence>
<dbReference type="InterPro" id="IPR010036">
    <property type="entry name" value="MDP_1_eu_arc"/>
</dbReference>
<dbReference type="KEGG" id="kng:KNAG_0D02070"/>
<dbReference type="AlphaFoldDB" id="J7RKE3"/>
<dbReference type="EMBL" id="HE978317">
    <property type="protein sequence ID" value="CCK69958.1"/>
    <property type="molecule type" value="Genomic_DNA"/>
</dbReference>
<dbReference type="SUPFAM" id="SSF56784">
    <property type="entry name" value="HAD-like"/>
    <property type="match status" value="1"/>
</dbReference>
<accession>J7RKE3</accession>
<dbReference type="SFLD" id="SFLDS00003">
    <property type="entry name" value="Haloacid_Dehalogenase"/>
    <property type="match status" value="1"/>
</dbReference>
<dbReference type="HOGENOM" id="CLU_071162_0_1_1"/>
<dbReference type="GeneID" id="34525647"/>
<dbReference type="eggNOG" id="KOG4549">
    <property type="taxonomic scope" value="Eukaryota"/>
</dbReference>
<reference evidence="2" key="2">
    <citation type="submission" date="2012-08" db="EMBL/GenBank/DDBJ databases">
        <title>Genome sequence of Kazachstania naganishii.</title>
        <authorList>
            <person name="Gordon J.L."/>
            <person name="Armisen D."/>
            <person name="Proux-Wera E."/>
            <person name="OhEigeartaigh S.S."/>
            <person name="Byrne K.P."/>
            <person name="Wolfe K.H."/>
        </authorList>
    </citation>
    <scope>NUCLEOTIDE SEQUENCE [LARGE SCALE GENOMIC DNA]</scope>
    <source>
        <strain evidence="2">ATCC MYA-139 / BCRC 22969 / CBS 8797 / CCRC 22969 / KCTC 17520 / NBRC 10181 / NCYC 3082</strain>
    </source>
</reference>
<dbReference type="SFLD" id="SFLDG01131">
    <property type="entry name" value="C1.5.2:_MDP_Like"/>
    <property type="match status" value="1"/>
</dbReference>
<organism evidence="1 2">
    <name type="scientific">Huiozyma naganishii (strain ATCC MYA-139 / BCRC 22969 / CBS 8797 / KCTC 17520 / NBRC 10181 / NCYC 3082 / Yp74L-3)</name>
    <name type="common">Yeast</name>
    <name type="synonym">Kazachstania naganishii</name>
    <dbReference type="NCBI Taxonomy" id="1071383"/>
    <lineage>
        <taxon>Eukaryota</taxon>
        <taxon>Fungi</taxon>
        <taxon>Dikarya</taxon>
        <taxon>Ascomycota</taxon>
        <taxon>Saccharomycotina</taxon>
        <taxon>Saccharomycetes</taxon>
        <taxon>Saccharomycetales</taxon>
        <taxon>Saccharomycetaceae</taxon>
        <taxon>Huiozyma</taxon>
    </lineage>
</organism>
<keyword evidence="2" id="KW-1185">Reference proteome</keyword>
<proteinExistence type="predicted"/>
<dbReference type="STRING" id="1071383.J7RKE3"/>
<evidence type="ECO:0008006" key="3">
    <source>
        <dbReference type="Google" id="ProtNLM"/>
    </source>
</evidence>
<dbReference type="Proteomes" id="UP000006310">
    <property type="component" value="Chromosome 4"/>
</dbReference>
<dbReference type="InterPro" id="IPR036412">
    <property type="entry name" value="HAD-like_sf"/>
</dbReference>
<dbReference type="InterPro" id="IPR010033">
    <property type="entry name" value="HAD_SF_ppase_IIIC"/>
</dbReference>
<dbReference type="SFLD" id="SFLDG01129">
    <property type="entry name" value="C1.5:_HAD__Beta-PGM__Phosphata"/>
    <property type="match status" value="1"/>
</dbReference>
<reference evidence="1 2" key="1">
    <citation type="journal article" date="2011" name="Proc. Natl. Acad. Sci. U.S.A.">
        <title>Evolutionary erosion of yeast sex chromosomes by mating-type switching accidents.</title>
        <authorList>
            <person name="Gordon J.L."/>
            <person name="Armisen D."/>
            <person name="Proux-Wera E."/>
            <person name="Oheigeartaigh S.S."/>
            <person name="Byrne K.P."/>
            <person name="Wolfe K.H."/>
        </authorList>
    </citation>
    <scope>NUCLEOTIDE SEQUENCE [LARGE SCALE GENOMIC DNA]</scope>
    <source>
        <strain evidence="2">ATCC MYA-139 / BCRC 22969 / CBS 8797 / CCRC 22969 / KCTC 17520 / NBRC 10181 / NCYC 3082</strain>
    </source>
</reference>
<dbReference type="Gene3D" id="3.40.50.1000">
    <property type="entry name" value="HAD superfamily/HAD-like"/>
    <property type="match status" value="1"/>
</dbReference>
<dbReference type="InterPro" id="IPR023214">
    <property type="entry name" value="HAD_sf"/>
</dbReference>
<dbReference type="OMA" id="GVWAWRK"/>
<protein>
    <recommendedName>
        <fullName evidence="3">Magnesium-dependent phosphatase-1</fullName>
    </recommendedName>
</protein>